<keyword evidence="4" id="KW-1185">Reference proteome</keyword>
<dbReference type="OMA" id="ANCNTRS"/>
<dbReference type="EMBL" id="KQ483549">
    <property type="protein sequence ID" value="KYP46700.1"/>
    <property type="molecule type" value="Genomic_DNA"/>
</dbReference>
<dbReference type="Proteomes" id="UP000075243">
    <property type="component" value="Unassembled WGS sequence"/>
</dbReference>
<dbReference type="PANTHER" id="PTHR21229">
    <property type="entry name" value="LUNG SEVEN TRANSMEMBRANE RECEPTOR"/>
    <property type="match status" value="1"/>
</dbReference>
<dbReference type="InterPro" id="IPR054103">
    <property type="entry name" value="CAND6-7_N"/>
</dbReference>
<keyword evidence="1" id="KW-1133">Transmembrane helix</keyword>
<dbReference type="Gramene" id="C.cajan_31706.t">
    <property type="protein sequence ID" value="C.cajan_31706.t.cds1"/>
    <property type="gene ID" value="C.cajan_31706"/>
</dbReference>
<dbReference type="InterPro" id="IPR009637">
    <property type="entry name" value="GPR107/GPR108-like"/>
</dbReference>
<feature type="transmembrane region" description="Helical" evidence="1">
    <location>
        <begin position="163"/>
        <end position="185"/>
    </location>
</feature>
<gene>
    <name evidence="3" type="ORF">KK1_031662</name>
</gene>
<feature type="transmembrane region" description="Helical" evidence="1">
    <location>
        <begin position="197"/>
        <end position="216"/>
    </location>
</feature>
<proteinExistence type="predicted"/>
<evidence type="ECO:0000259" key="2">
    <source>
        <dbReference type="Pfam" id="PF21904"/>
    </source>
</evidence>
<name>A0A151RVZ4_CAJCA</name>
<feature type="transmembrane region" description="Helical" evidence="1">
    <location>
        <begin position="353"/>
        <end position="375"/>
    </location>
</feature>
<dbReference type="GO" id="GO:0005794">
    <property type="term" value="C:Golgi apparatus"/>
    <property type="evidence" value="ECO:0007669"/>
    <property type="project" value="TreeGrafter"/>
</dbReference>
<feature type="transmembrane region" description="Helical" evidence="1">
    <location>
        <begin position="270"/>
        <end position="290"/>
    </location>
</feature>
<keyword evidence="1" id="KW-0812">Transmembrane</keyword>
<dbReference type="GO" id="GO:0016020">
    <property type="term" value="C:membrane"/>
    <property type="evidence" value="ECO:0007669"/>
    <property type="project" value="InterPro"/>
</dbReference>
<dbReference type="PANTHER" id="PTHR21229:SF56">
    <property type="entry name" value="LUNG SEVEN TRANSMEMBRANE RECEPTOR FAMILY PROTEIN"/>
    <property type="match status" value="1"/>
</dbReference>
<protein>
    <submittedName>
        <fullName evidence="3">Protein GPR107 family</fullName>
    </submittedName>
</protein>
<feature type="domain" description="CAND6/7 N-terminal" evidence="2">
    <location>
        <begin position="18"/>
        <end position="146"/>
    </location>
</feature>
<evidence type="ECO:0000256" key="1">
    <source>
        <dbReference type="SAM" id="Phobius"/>
    </source>
</evidence>
<sequence length="420" mass="48034">MLALLLLQAPCSTAEIQTLTITSDTRPMILIEKFGFTGRGHVSISVSSVSVVAGTGSQPEPSRLGFFLLSEESLLQVLIEMQQNPNFCVLDSHYTNHLFTFRCLSPPPASSFNHTYPLILPARYSLFFANCNPESSVSMKLHTEFFTLNRDGSRNYLPSGHALLPSLFFLFSILYFSFLAFWLYLCHVSNHSLLHRIHFLMPSLLLAKALSLLFAAAVKHHANLTGISHAWDDVTFLVFDFVSVVLLFTVVVLVGTRWTFLHPLRQRGKTVLFFVVLPLQILAHVAFVVVHNTGPYIQDWVTWNQILLLLDFISCCAVVFLFLWAIRLLRRITSKAQSEPAMNLDRFRLIKRFYLVVLGYFLMTRFGVFVLRTIIAYEYEWVSNLAEETVTLVFCIVMFYMFRLVEKDEYSVLAEIVVNE</sequence>
<reference evidence="3" key="1">
    <citation type="journal article" date="2012" name="Nat. Biotechnol.">
        <title>Draft genome sequence of pigeonpea (Cajanus cajan), an orphan legume crop of resource-poor farmers.</title>
        <authorList>
            <person name="Varshney R.K."/>
            <person name="Chen W."/>
            <person name="Li Y."/>
            <person name="Bharti A.K."/>
            <person name="Saxena R.K."/>
            <person name="Schlueter J.A."/>
            <person name="Donoghue M.T."/>
            <person name="Azam S."/>
            <person name="Fan G."/>
            <person name="Whaley A.M."/>
            <person name="Farmer A.D."/>
            <person name="Sheridan J."/>
            <person name="Iwata A."/>
            <person name="Tuteja R."/>
            <person name="Penmetsa R.V."/>
            <person name="Wu W."/>
            <person name="Upadhyaya H.D."/>
            <person name="Yang S.P."/>
            <person name="Shah T."/>
            <person name="Saxena K.B."/>
            <person name="Michael T."/>
            <person name="McCombie W.R."/>
            <person name="Yang B."/>
            <person name="Zhang G."/>
            <person name="Yang H."/>
            <person name="Wang J."/>
            <person name="Spillane C."/>
            <person name="Cook D.R."/>
            <person name="May G.D."/>
            <person name="Xu X."/>
            <person name="Jackson S.A."/>
        </authorList>
    </citation>
    <scope>NUCLEOTIDE SEQUENCE [LARGE SCALE GENOMIC DNA]</scope>
</reference>
<feature type="transmembrane region" description="Helical" evidence="1">
    <location>
        <begin position="236"/>
        <end position="258"/>
    </location>
</feature>
<organism evidence="3 4">
    <name type="scientific">Cajanus cajan</name>
    <name type="common">Pigeon pea</name>
    <name type="synonym">Cajanus indicus</name>
    <dbReference type="NCBI Taxonomy" id="3821"/>
    <lineage>
        <taxon>Eukaryota</taxon>
        <taxon>Viridiplantae</taxon>
        <taxon>Streptophyta</taxon>
        <taxon>Embryophyta</taxon>
        <taxon>Tracheophyta</taxon>
        <taxon>Spermatophyta</taxon>
        <taxon>Magnoliopsida</taxon>
        <taxon>eudicotyledons</taxon>
        <taxon>Gunneridae</taxon>
        <taxon>Pentapetalae</taxon>
        <taxon>rosids</taxon>
        <taxon>fabids</taxon>
        <taxon>Fabales</taxon>
        <taxon>Fabaceae</taxon>
        <taxon>Papilionoideae</taxon>
        <taxon>50 kb inversion clade</taxon>
        <taxon>NPAAA clade</taxon>
        <taxon>indigoferoid/millettioid clade</taxon>
        <taxon>Phaseoleae</taxon>
        <taxon>Cajanus</taxon>
    </lineage>
</organism>
<feature type="transmembrane region" description="Helical" evidence="1">
    <location>
        <begin position="381"/>
        <end position="402"/>
    </location>
</feature>
<dbReference type="AlphaFoldDB" id="A0A151RVZ4"/>
<dbReference type="Pfam" id="PF21904">
    <property type="entry name" value="CAND6-7_N"/>
    <property type="match status" value="1"/>
</dbReference>
<evidence type="ECO:0000313" key="4">
    <source>
        <dbReference type="Proteomes" id="UP000075243"/>
    </source>
</evidence>
<feature type="transmembrane region" description="Helical" evidence="1">
    <location>
        <begin position="302"/>
        <end position="326"/>
    </location>
</feature>
<accession>A0A151RVZ4</accession>
<keyword evidence="1" id="KW-0472">Membrane</keyword>
<evidence type="ECO:0000313" key="3">
    <source>
        <dbReference type="EMBL" id="KYP46700.1"/>
    </source>
</evidence>